<keyword evidence="3" id="KW-1185">Reference proteome</keyword>
<dbReference type="Proteomes" id="UP001516400">
    <property type="component" value="Unassembled WGS sequence"/>
</dbReference>
<proteinExistence type="predicted"/>
<evidence type="ECO:0000256" key="1">
    <source>
        <dbReference type="SAM" id="MobiDB-lite"/>
    </source>
</evidence>
<name>A0ABD2NV55_9CUCU</name>
<accession>A0ABD2NV55</accession>
<comment type="caution">
    <text evidence="2">The sequence shown here is derived from an EMBL/GenBank/DDBJ whole genome shotgun (WGS) entry which is preliminary data.</text>
</comment>
<gene>
    <name evidence="2" type="ORF">HHI36_005615</name>
</gene>
<protein>
    <submittedName>
        <fullName evidence="2">Uncharacterized protein</fullName>
    </submittedName>
</protein>
<organism evidence="2 3">
    <name type="scientific">Cryptolaemus montrouzieri</name>
    <dbReference type="NCBI Taxonomy" id="559131"/>
    <lineage>
        <taxon>Eukaryota</taxon>
        <taxon>Metazoa</taxon>
        <taxon>Ecdysozoa</taxon>
        <taxon>Arthropoda</taxon>
        <taxon>Hexapoda</taxon>
        <taxon>Insecta</taxon>
        <taxon>Pterygota</taxon>
        <taxon>Neoptera</taxon>
        <taxon>Endopterygota</taxon>
        <taxon>Coleoptera</taxon>
        <taxon>Polyphaga</taxon>
        <taxon>Cucujiformia</taxon>
        <taxon>Coccinelloidea</taxon>
        <taxon>Coccinellidae</taxon>
        <taxon>Scymninae</taxon>
        <taxon>Scymnini</taxon>
        <taxon>Cryptolaemus</taxon>
    </lineage>
</organism>
<dbReference type="EMBL" id="JABFTP020000144">
    <property type="protein sequence ID" value="KAL3282428.1"/>
    <property type="molecule type" value="Genomic_DNA"/>
</dbReference>
<evidence type="ECO:0000313" key="2">
    <source>
        <dbReference type="EMBL" id="KAL3282428.1"/>
    </source>
</evidence>
<sequence>MGKLIPSSGEISKKRKRNGPKNNVTRLKDCIIFTTHLTKRNNNTMIKNEQGKLILEPDELKRVWKEYAETLFNDQRTDLNPTFQNENMNGPKILESEVRHAVDNLKNNKSPGHDDVHAEVLKQVDFK</sequence>
<reference evidence="2 3" key="1">
    <citation type="journal article" date="2021" name="BMC Biol.">
        <title>Horizontally acquired antibacterial genes associated with adaptive radiation of ladybird beetles.</title>
        <authorList>
            <person name="Li H.S."/>
            <person name="Tang X.F."/>
            <person name="Huang Y.H."/>
            <person name="Xu Z.Y."/>
            <person name="Chen M.L."/>
            <person name="Du X.Y."/>
            <person name="Qiu B.Y."/>
            <person name="Chen P.T."/>
            <person name="Zhang W."/>
            <person name="Slipinski A."/>
            <person name="Escalona H.E."/>
            <person name="Waterhouse R.M."/>
            <person name="Zwick A."/>
            <person name="Pang H."/>
        </authorList>
    </citation>
    <scope>NUCLEOTIDE SEQUENCE [LARGE SCALE GENOMIC DNA]</scope>
    <source>
        <strain evidence="2">SYSU2018</strain>
    </source>
</reference>
<evidence type="ECO:0000313" key="3">
    <source>
        <dbReference type="Proteomes" id="UP001516400"/>
    </source>
</evidence>
<dbReference type="AlphaFoldDB" id="A0ABD2NV55"/>
<feature type="region of interest" description="Disordered" evidence="1">
    <location>
        <begin position="1"/>
        <end position="24"/>
    </location>
</feature>